<accession>J1JYX9</accession>
<dbReference type="OrthoDB" id="9815212at2"/>
<keyword evidence="1" id="KW-0472">Membrane</keyword>
<evidence type="ECO:0000313" key="2">
    <source>
        <dbReference type="EMBL" id="EJF90312.1"/>
    </source>
</evidence>
<gene>
    <name evidence="2" type="ORF">ME5_00713</name>
</gene>
<dbReference type="STRING" id="1094558.ME5_00713"/>
<organism evidence="2 3">
    <name type="scientific">Bartonella tamiae Th239</name>
    <dbReference type="NCBI Taxonomy" id="1094558"/>
    <lineage>
        <taxon>Bacteria</taxon>
        <taxon>Pseudomonadati</taxon>
        <taxon>Pseudomonadota</taxon>
        <taxon>Alphaproteobacteria</taxon>
        <taxon>Hyphomicrobiales</taxon>
        <taxon>Bartonellaceae</taxon>
        <taxon>Bartonella</taxon>
    </lineage>
</organism>
<evidence type="ECO:0000256" key="1">
    <source>
        <dbReference type="SAM" id="Phobius"/>
    </source>
</evidence>
<dbReference type="HOGENOM" id="CLU_068410_0_0_5"/>
<name>J1JYX9_9HYPH</name>
<evidence type="ECO:0008006" key="4">
    <source>
        <dbReference type="Google" id="ProtNLM"/>
    </source>
</evidence>
<sequence length="248" mass="28370">MIIHVYAQEAETILPRENIQIIVTTSTIDIDTNFAGRDLYIAGVLENADPQLRLQGRYDVIVVMEGPIRSMVIRQKKRKAGLWVNADSMTFVNVPLFYSMATTREKRDMASPETYRRLGLGLSYLPLRAYDADDEKFRVFRDELIMLKNSQNLYNENIGAVTFGSSSLFTAHFRLPANVPVGQHKVHAYLFRDGQFIQMVTTELEIEKAHIAFTIFRAAHVHSFWYGTFAVLIAILTGFIGRLVFRKD</sequence>
<comment type="caution">
    <text evidence="2">The sequence shown here is derived from an EMBL/GenBank/DDBJ whole genome shotgun (WGS) entry which is preliminary data.</text>
</comment>
<dbReference type="Proteomes" id="UP000008952">
    <property type="component" value="Unassembled WGS sequence"/>
</dbReference>
<protein>
    <recommendedName>
        <fullName evidence="4">TIGR02186 family protein</fullName>
    </recommendedName>
</protein>
<keyword evidence="1" id="KW-1133">Transmembrane helix</keyword>
<proteinExistence type="predicted"/>
<dbReference type="NCBIfam" id="TIGR02186">
    <property type="entry name" value="alph_Pro_TM"/>
    <property type="match status" value="1"/>
</dbReference>
<dbReference type="PATRIC" id="fig|1094558.3.peg.779"/>
<dbReference type="RefSeq" id="WP_008038498.1">
    <property type="nucleotide sequence ID" value="NZ_JH725147.1"/>
</dbReference>
<reference evidence="2 3" key="1">
    <citation type="submission" date="2012-03" db="EMBL/GenBank/DDBJ databases">
        <title>The Genome Sequence of Bartonella tamiae Th239.</title>
        <authorList>
            <consortium name="The Broad Institute Genome Sequencing Platform"/>
            <consortium name="The Broad Institute Genome Sequencing Center for Infectious Disease"/>
            <person name="Feldgarden M."/>
            <person name="Kirby J."/>
            <person name="Kosoy M."/>
            <person name="Birtles R."/>
            <person name="Probert W.S."/>
            <person name="Chiaraviglio L."/>
            <person name="Young S.K."/>
            <person name="Zeng Q."/>
            <person name="Gargeya S."/>
            <person name="Fitzgerald M."/>
            <person name="Haas B."/>
            <person name="Abouelleil A."/>
            <person name="Alvarado L."/>
            <person name="Arachchi H.M."/>
            <person name="Berlin A."/>
            <person name="Chapman S.B."/>
            <person name="Gearin G."/>
            <person name="Goldberg J."/>
            <person name="Griggs A."/>
            <person name="Gujja S."/>
            <person name="Hansen M."/>
            <person name="Heiman D."/>
            <person name="Howarth C."/>
            <person name="Larimer J."/>
            <person name="Lui A."/>
            <person name="MacDonald P.J.P."/>
            <person name="McCowen C."/>
            <person name="Montmayeur A."/>
            <person name="Murphy C."/>
            <person name="Neiman D."/>
            <person name="Pearson M."/>
            <person name="Priest M."/>
            <person name="Roberts A."/>
            <person name="Saif S."/>
            <person name="Shea T."/>
            <person name="Sisk P."/>
            <person name="Stolte C."/>
            <person name="Sykes S."/>
            <person name="Wortman J."/>
            <person name="Nusbaum C."/>
            <person name="Birren B."/>
        </authorList>
    </citation>
    <scope>NUCLEOTIDE SEQUENCE [LARGE SCALE GENOMIC DNA]</scope>
    <source>
        <strain evidence="2 3">Th239</strain>
    </source>
</reference>
<evidence type="ECO:0000313" key="3">
    <source>
        <dbReference type="Proteomes" id="UP000008952"/>
    </source>
</evidence>
<dbReference type="eggNOG" id="ENOG50315WQ">
    <property type="taxonomic scope" value="Bacteria"/>
</dbReference>
<dbReference type="InterPro" id="IPR019088">
    <property type="entry name" value="CHP02186-rel_TM"/>
</dbReference>
<keyword evidence="1" id="KW-0812">Transmembrane</keyword>
<keyword evidence="3" id="KW-1185">Reference proteome</keyword>
<dbReference type="AlphaFoldDB" id="J1JYX9"/>
<feature type="transmembrane region" description="Helical" evidence="1">
    <location>
        <begin position="224"/>
        <end position="245"/>
    </location>
</feature>
<dbReference type="EMBL" id="AIMB01000007">
    <property type="protein sequence ID" value="EJF90312.1"/>
    <property type="molecule type" value="Genomic_DNA"/>
</dbReference>
<dbReference type="Pfam" id="PF09608">
    <property type="entry name" value="Alph_Pro_TM"/>
    <property type="match status" value="1"/>
</dbReference>